<evidence type="ECO:0000256" key="6">
    <source>
        <dbReference type="ARBA" id="ARBA00022741"/>
    </source>
</evidence>
<comment type="catalytic activity">
    <reaction evidence="9 10">
        <text>nicotinate beta-D-ribonucleotide + ATP + H(+) = deamido-NAD(+) + diphosphate</text>
        <dbReference type="Rhea" id="RHEA:22860"/>
        <dbReference type="ChEBI" id="CHEBI:15378"/>
        <dbReference type="ChEBI" id="CHEBI:30616"/>
        <dbReference type="ChEBI" id="CHEBI:33019"/>
        <dbReference type="ChEBI" id="CHEBI:57502"/>
        <dbReference type="ChEBI" id="CHEBI:58437"/>
        <dbReference type="EC" id="2.7.7.18"/>
    </reaction>
</comment>
<keyword evidence="3 10" id="KW-0662">Pyridine nucleotide biosynthesis</keyword>
<organism evidence="12 13">
    <name type="scientific">Paenibacillus phyllosphaerae</name>
    <dbReference type="NCBI Taxonomy" id="274593"/>
    <lineage>
        <taxon>Bacteria</taxon>
        <taxon>Bacillati</taxon>
        <taxon>Bacillota</taxon>
        <taxon>Bacilli</taxon>
        <taxon>Bacillales</taxon>
        <taxon>Paenibacillaceae</taxon>
        <taxon>Paenibacillus</taxon>
    </lineage>
</organism>
<dbReference type="CDD" id="cd02165">
    <property type="entry name" value="NMNAT"/>
    <property type="match status" value="1"/>
</dbReference>
<dbReference type="EC" id="2.7.7.18" evidence="10"/>
<keyword evidence="6 10" id="KW-0547">Nucleotide-binding</keyword>
<evidence type="ECO:0000256" key="8">
    <source>
        <dbReference type="ARBA" id="ARBA00023027"/>
    </source>
</evidence>
<dbReference type="NCBIfam" id="TIGR00125">
    <property type="entry name" value="cyt_tran_rel"/>
    <property type="match status" value="1"/>
</dbReference>
<keyword evidence="8 10" id="KW-0520">NAD</keyword>
<dbReference type="Pfam" id="PF01467">
    <property type="entry name" value="CTP_transf_like"/>
    <property type="match status" value="1"/>
</dbReference>
<dbReference type="SUPFAM" id="SSF52374">
    <property type="entry name" value="Nucleotidylyl transferase"/>
    <property type="match status" value="1"/>
</dbReference>
<keyword evidence="7 10" id="KW-0067">ATP-binding</keyword>
<reference evidence="12 13" key="1">
    <citation type="submission" date="2020-08" db="EMBL/GenBank/DDBJ databases">
        <title>Genomic Encyclopedia of Type Strains, Phase III (KMG-III): the genomes of soil and plant-associated and newly described type strains.</title>
        <authorList>
            <person name="Whitman W."/>
        </authorList>
    </citation>
    <scope>NUCLEOTIDE SEQUENCE [LARGE SCALE GENOMIC DNA]</scope>
    <source>
        <strain evidence="12 13">CECT 5862</strain>
    </source>
</reference>
<evidence type="ECO:0000256" key="3">
    <source>
        <dbReference type="ARBA" id="ARBA00022642"/>
    </source>
</evidence>
<evidence type="ECO:0000256" key="2">
    <source>
        <dbReference type="ARBA" id="ARBA00005019"/>
    </source>
</evidence>
<dbReference type="UniPathway" id="UPA00253">
    <property type="reaction ID" value="UER00332"/>
</dbReference>
<evidence type="ECO:0000256" key="4">
    <source>
        <dbReference type="ARBA" id="ARBA00022679"/>
    </source>
</evidence>
<evidence type="ECO:0000259" key="11">
    <source>
        <dbReference type="Pfam" id="PF01467"/>
    </source>
</evidence>
<dbReference type="InterPro" id="IPR004821">
    <property type="entry name" value="Cyt_trans-like"/>
</dbReference>
<name>A0A7W5AUT8_9BACL</name>
<dbReference type="NCBIfam" id="NF000840">
    <property type="entry name" value="PRK00071.1-3"/>
    <property type="match status" value="1"/>
</dbReference>
<evidence type="ECO:0000256" key="9">
    <source>
        <dbReference type="ARBA" id="ARBA00048721"/>
    </source>
</evidence>
<dbReference type="RefSeq" id="WP_183597576.1">
    <property type="nucleotide sequence ID" value="NZ_JACHXK010000002.1"/>
</dbReference>
<sequence length="196" mass="21935">MRIGLMGGTFDPIHMGHLLAAQAAREAYPLDQVWFIPSGVPPLKGRNPGADSVARLEMTMLATEVEPAFRVLPLEVDRGGVSYSYDTVTELMERHPQAEFAYIIGSDRVNDLVKWHRIEELAAKIRFIGLARPGDPMTPLEELPAFIASRLTIARMPQIELSSTAIRQRVAQGHSIRFMVPESVYSYIQRNGLYES</sequence>
<dbReference type="PANTHER" id="PTHR39321">
    <property type="entry name" value="NICOTINATE-NUCLEOTIDE ADENYLYLTRANSFERASE-RELATED"/>
    <property type="match status" value="1"/>
</dbReference>
<dbReference type="Proteomes" id="UP000570361">
    <property type="component" value="Unassembled WGS sequence"/>
</dbReference>
<dbReference type="GO" id="GO:0004515">
    <property type="term" value="F:nicotinate-nucleotide adenylyltransferase activity"/>
    <property type="evidence" value="ECO:0007669"/>
    <property type="project" value="UniProtKB-UniRule"/>
</dbReference>
<dbReference type="AlphaFoldDB" id="A0A7W5AUT8"/>
<evidence type="ECO:0000256" key="7">
    <source>
        <dbReference type="ARBA" id="ARBA00022840"/>
    </source>
</evidence>
<comment type="pathway">
    <text evidence="2 10">Cofactor biosynthesis; NAD(+) biosynthesis; deamido-NAD(+) from nicotinate D-ribonucleotide: step 1/1.</text>
</comment>
<feature type="domain" description="Cytidyltransferase-like" evidence="11">
    <location>
        <begin position="5"/>
        <end position="169"/>
    </location>
</feature>
<evidence type="ECO:0000256" key="5">
    <source>
        <dbReference type="ARBA" id="ARBA00022695"/>
    </source>
</evidence>
<dbReference type="NCBIfam" id="TIGR00482">
    <property type="entry name" value="nicotinate (nicotinamide) nucleotide adenylyltransferase"/>
    <property type="match status" value="1"/>
</dbReference>
<gene>
    <name evidence="10" type="primary">nadD</name>
    <name evidence="12" type="ORF">FHS18_000991</name>
</gene>
<dbReference type="PANTHER" id="PTHR39321:SF3">
    <property type="entry name" value="PHOSPHOPANTETHEINE ADENYLYLTRANSFERASE"/>
    <property type="match status" value="1"/>
</dbReference>
<dbReference type="InterPro" id="IPR014729">
    <property type="entry name" value="Rossmann-like_a/b/a_fold"/>
</dbReference>
<comment type="similarity">
    <text evidence="10">Belongs to the NadD family.</text>
</comment>
<accession>A0A7W5AUT8</accession>
<dbReference type="EMBL" id="JACHXK010000002">
    <property type="protein sequence ID" value="MBB3108939.1"/>
    <property type="molecule type" value="Genomic_DNA"/>
</dbReference>
<keyword evidence="5 10" id="KW-0548">Nucleotidyltransferase</keyword>
<protein>
    <recommendedName>
        <fullName evidence="10">Probable nicotinate-nucleotide adenylyltransferase</fullName>
        <ecNumber evidence="10">2.7.7.18</ecNumber>
    </recommendedName>
    <alternativeName>
        <fullName evidence="10">Deamido-NAD(+) diphosphorylase</fullName>
    </alternativeName>
    <alternativeName>
        <fullName evidence="10">Deamido-NAD(+) pyrophosphorylase</fullName>
    </alternativeName>
    <alternativeName>
        <fullName evidence="10">Nicotinate mononucleotide adenylyltransferase</fullName>
        <shortName evidence="10">NaMN adenylyltransferase</shortName>
    </alternativeName>
</protein>
<dbReference type="GO" id="GO:0009435">
    <property type="term" value="P:NAD+ biosynthetic process"/>
    <property type="evidence" value="ECO:0007669"/>
    <property type="project" value="UniProtKB-UniRule"/>
</dbReference>
<dbReference type="GO" id="GO:0005524">
    <property type="term" value="F:ATP binding"/>
    <property type="evidence" value="ECO:0007669"/>
    <property type="project" value="UniProtKB-KW"/>
</dbReference>
<evidence type="ECO:0000313" key="12">
    <source>
        <dbReference type="EMBL" id="MBB3108939.1"/>
    </source>
</evidence>
<comment type="function">
    <text evidence="1 10">Catalyzes the reversible adenylation of nicotinate mononucleotide (NaMN) to nicotinic acid adenine dinucleotide (NaAD).</text>
</comment>
<keyword evidence="13" id="KW-1185">Reference proteome</keyword>
<evidence type="ECO:0000256" key="1">
    <source>
        <dbReference type="ARBA" id="ARBA00002324"/>
    </source>
</evidence>
<dbReference type="InterPro" id="IPR005248">
    <property type="entry name" value="NadD/NMNAT"/>
</dbReference>
<evidence type="ECO:0000313" key="13">
    <source>
        <dbReference type="Proteomes" id="UP000570361"/>
    </source>
</evidence>
<dbReference type="Gene3D" id="3.40.50.620">
    <property type="entry name" value="HUPs"/>
    <property type="match status" value="1"/>
</dbReference>
<proteinExistence type="inferred from homology"/>
<keyword evidence="4 10" id="KW-0808">Transferase</keyword>
<evidence type="ECO:0000256" key="10">
    <source>
        <dbReference type="HAMAP-Rule" id="MF_00244"/>
    </source>
</evidence>
<dbReference type="HAMAP" id="MF_00244">
    <property type="entry name" value="NaMN_adenylyltr"/>
    <property type="match status" value="1"/>
</dbReference>
<comment type="caution">
    <text evidence="12">The sequence shown here is derived from an EMBL/GenBank/DDBJ whole genome shotgun (WGS) entry which is preliminary data.</text>
</comment>